<keyword evidence="2" id="KW-1185">Reference proteome</keyword>
<organism evidence="1 2">
    <name type="scientific">Pseudobacteroides cellulosolvens ATCC 35603 = DSM 2933</name>
    <dbReference type="NCBI Taxonomy" id="398512"/>
    <lineage>
        <taxon>Bacteria</taxon>
        <taxon>Bacillati</taxon>
        <taxon>Bacillota</taxon>
        <taxon>Clostridia</taxon>
        <taxon>Eubacteriales</taxon>
        <taxon>Oscillospiraceae</taxon>
        <taxon>Pseudobacteroides</taxon>
    </lineage>
</organism>
<gene>
    <name evidence="1" type="ORF">Bccel_3593</name>
</gene>
<reference evidence="2" key="1">
    <citation type="submission" date="2015-07" db="EMBL/GenBank/DDBJ databases">
        <title>Near-Complete Genome Sequence of the Cellulolytic Bacterium Bacteroides (Pseudobacteroides) cellulosolvens ATCC 35603.</title>
        <authorList>
            <person name="Dassa B."/>
            <person name="Utturkar S.M."/>
            <person name="Klingeman D.M."/>
            <person name="Hurt R.A."/>
            <person name="Keller M."/>
            <person name="Xu J."/>
            <person name="Reddy Y.H.K."/>
            <person name="Borovok I."/>
            <person name="Grinberg I.R."/>
            <person name="Lamed R."/>
            <person name="Zhivin O."/>
            <person name="Bayer E.A."/>
            <person name="Brown S.D."/>
        </authorList>
    </citation>
    <scope>NUCLEOTIDE SEQUENCE [LARGE SCALE GENOMIC DNA]</scope>
    <source>
        <strain evidence="2">DSM 2933</strain>
    </source>
</reference>
<dbReference type="RefSeq" id="WP_036938519.1">
    <property type="nucleotide sequence ID" value="NZ_JQKC01000007.1"/>
</dbReference>
<dbReference type="EMBL" id="LGTC01000001">
    <property type="protein sequence ID" value="KNY28319.1"/>
    <property type="molecule type" value="Genomic_DNA"/>
</dbReference>
<evidence type="ECO:0000313" key="2">
    <source>
        <dbReference type="Proteomes" id="UP000036923"/>
    </source>
</evidence>
<proteinExistence type="predicted"/>
<evidence type="ECO:0000313" key="1">
    <source>
        <dbReference type="EMBL" id="KNY28319.1"/>
    </source>
</evidence>
<name>A0A0L6JRB1_9FIRM</name>
<sequence length="93" mass="10457">MAKRKNSMSEGKKEYYCIITALLQEYDIQSASFISQIFASLSQISLRSSSVSVRNGSHKFSHTVFSIVLTCNNPIPHNNLPQSTFLTNYIPLI</sequence>
<dbReference type="AlphaFoldDB" id="A0A0L6JRB1"/>
<protein>
    <submittedName>
        <fullName evidence="1">Uncharacterized protein</fullName>
    </submittedName>
</protein>
<accession>A0A0L6JRB1</accession>
<comment type="caution">
    <text evidence="1">The sequence shown here is derived from an EMBL/GenBank/DDBJ whole genome shotgun (WGS) entry which is preliminary data.</text>
</comment>
<dbReference type="Proteomes" id="UP000036923">
    <property type="component" value="Unassembled WGS sequence"/>
</dbReference>